<evidence type="ECO:0000313" key="5">
    <source>
        <dbReference type="EMBL" id="MBE9463382.1"/>
    </source>
</evidence>
<reference evidence="6" key="1">
    <citation type="submission" date="2023-07" db="EMBL/GenBank/DDBJ databases">
        <title>Dyadobacter sp. nov 'subterranea' isolated from contaminted grondwater.</title>
        <authorList>
            <person name="Szabo I."/>
            <person name="Al-Omari J."/>
            <person name="Szerdahelyi S.G."/>
            <person name="Rado J."/>
        </authorList>
    </citation>
    <scope>NUCLEOTIDE SEQUENCE [LARGE SCALE GENOMIC DNA]</scope>
    <source>
        <strain evidence="6">UP-52</strain>
    </source>
</reference>
<evidence type="ECO:0000256" key="3">
    <source>
        <dbReference type="ARBA" id="ARBA00022475"/>
    </source>
</evidence>
<dbReference type="InterPro" id="IPR009722">
    <property type="entry name" value="YjiK/CarP"/>
</dbReference>
<dbReference type="EMBL" id="JACYGY010000001">
    <property type="protein sequence ID" value="MBE9463382.1"/>
    <property type="molecule type" value="Genomic_DNA"/>
</dbReference>
<comment type="similarity">
    <text evidence="2">Belongs to the YjiK family.</text>
</comment>
<dbReference type="Pfam" id="PF06977">
    <property type="entry name" value="SdiA-regulated"/>
    <property type="match status" value="1"/>
</dbReference>
<keyword evidence="3" id="KW-1003">Cell membrane</keyword>
<gene>
    <name evidence="5" type="ORF">IEE83_15965</name>
</gene>
<name>A0ABR9WD86_9BACT</name>
<proteinExistence type="inferred from homology"/>
<evidence type="ECO:0000256" key="1">
    <source>
        <dbReference type="ARBA" id="ARBA00004236"/>
    </source>
</evidence>
<keyword evidence="4" id="KW-0472">Membrane</keyword>
<evidence type="ECO:0000256" key="4">
    <source>
        <dbReference type="ARBA" id="ARBA00023136"/>
    </source>
</evidence>
<evidence type="ECO:0000256" key="2">
    <source>
        <dbReference type="ARBA" id="ARBA00009852"/>
    </source>
</evidence>
<protein>
    <submittedName>
        <fullName evidence="5">SdiA-regulated domain-containing protein</fullName>
    </submittedName>
</protein>
<dbReference type="Proteomes" id="UP000634134">
    <property type="component" value="Unassembled WGS sequence"/>
</dbReference>
<evidence type="ECO:0000313" key="6">
    <source>
        <dbReference type="Proteomes" id="UP000634134"/>
    </source>
</evidence>
<dbReference type="SUPFAM" id="SSF101898">
    <property type="entry name" value="NHL repeat"/>
    <property type="match status" value="1"/>
</dbReference>
<keyword evidence="6" id="KW-1185">Reference proteome</keyword>
<organism evidence="5 6">
    <name type="scientific">Dyadobacter subterraneus</name>
    <dbReference type="NCBI Taxonomy" id="2773304"/>
    <lineage>
        <taxon>Bacteria</taxon>
        <taxon>Pseudomonadati</taxon>
        <taxon>Bacteroidota</taxon>
        <taxon>Cytophagia</taxon>
        <taxon>Cytophagales</taxon>
        <taxon>Spirosomataceae</taxon>
        <taxon>Dyadobacter</taxon>
    </lineage>
</organism>
<comment type="subcellular location">
    <subcellularLocation>
        <location evidence="1">Cell membrane</location>
    </subcellularLocation>
</comment>
<dbReference type="Gene3D" id="2.120.10.30">
    <property type="entry name" value="TolB, C-terminal domain"/>
    <property type="match status" value="1"/>
</dbReference>
<dbReference type="InterPro" id="IPR011042">
    <property type="entry name" value="6-blade_b-propeller_TolB-like"/>
</dbReference>
<sequence>MPEILKEISGITFNKGRSDSVYAIQDEEGKLFRLGWQNQKVQHVKFGAKGDYEDLAILKDKVIILKSNGDLYSFPFADVRFENMDKAKEWKNILPKGEYEGLYADQVSGEIFVLCKNCSQDNAEKKVSGYILKMTGGLKKTGSFALDVEKIKALTSKVKKGFKPSALTKNPITGDWFILSSLNKVLIVTDKNWKPKEAYPLSSNNFNQPEGIAFDKNGNLYISNEGDETLDGNILKIKRLIK</sequence>
<accession>A0ABR9WD86</accession>
<comment type="caution">
    <text evidence="5">The sequence shown here is derived from an EMBL/GenBank/DDBJ whole genome shotgun (WGS) entry which is preliminary data.</text>
</comment>